<comment type="caution">
    <text evidence="11">The sequence shown here is derived from an EMBL/GenBank/DDBJ whole genome shotgun (WGS) entry which is preliminary data.</text>
</comment>
<dbReference type="RefSeq" id="WP_202623750.1">
    <property type="nucleotide sequence ID" value="NZ_LSRS01000003.1"/>
</dbReference>
<dbReference type="CDD" id="cd00405">
    <property type="entry name" value="PRAI"/>
    <property type="match status" value="1"/>
</dbReference>
<dbReference type="Pfam" id="PF00697">
    <property type="entry name" value="PRAI"/>
    <property type="match status" value="1"/>
</dbReference>
<evidence type="ECO:0000256" key="8">
    <source>
        <dbReference type="ARBA" id="ARBA00023235"/>
    </source>
</evidence>
<dbReference type="PANTHER" id="PTHR42894">
    <property type="entry name" value="N-(5'-PHOSPHORIBOSYL)ANTHRANILATE ISOMERASE"/>
    <property type="match status" value="1"/>
</dbReference>
<organism evidence="11 12">
    <name type="scientific">Sporotomaculum syntrophicum</name>
    <dbReference type="NCBI Taxonomy" id="182264"/>
    <lineage>
        <taxon>Bacteria</taxon>
        <taxon>Bacillati</taxon>
        <taxon>Bacillota</taxon>
        <taxon>Clostridia</taxon>
        <taxon>Eubacteriales</taxon>
        <taxon>Desulfallaceae</taxon>
        <taxon>Sporotomaculum</taxon>
    </lineage>
</organism>
<evidence type="ECO:0000256" key="3">
    <source>
        <dbReference type="ARBA" id="ARBA00012572"/>
    </source>
</evidence>
<comment type="pathway">
    <text evidence="2 9">Amino-acid biosynthesis; L-tryptophan biosynthesis; L-tryptophan from chorismate: step 3/5.</text>
</comment>
<evidence type="ECO:0000256" key="2">
    <source>
        <dbReference type="ARBA" id="ARBA00004664"/>
    </source>
</evidence>
<protein>
    <recommendedName>
        <fullName evidence="4 9">N-(5'-phosphoribosyl)anthranilate isomerase</fullName>
        <shortName evidence="9">PRAI</shortName>
        <ecNumber evidence="3 9">5.3.1.24</ecNumber>
    </recommendedName>
</protein>
<comment type="catalytic activity">
    <reaction evidence="1 9">
        <text>N-(5-phospho-beta-D-ribosyl)anthranilate = 1-(2-carboxyphenylamino)-1-deoxy-D-ribulose 5-phosphate</text>
        <dbReference type="Rhea" id="RHEA:21540"/>
        <dbReference type="ChEBI" id="CHEBI:18277"/>
        <dbReference type="ChEBI" id="CHEBI:58613"/>
        <dbReference type="EC" id="5.3.1.24"/>
    </reaction>
</comment>
<evidence type="ECO:0000256" key="4">
    <source>
        <dbReference type="ARBA" id="ARBA00022272"/>
    </source>
</evidence>
<evidence type="ECO:0000256" key="1">
    <source>
        <dbReference type="ARBA" id="ARBA00001164"/>
    </source>
</evidence>
<gene>
    <name evidence="11" type="primary">trpF_1</name>
    <name evidence="9" type="synonym">trpF</name>
    <name evidence="11" type="ORF">SPSYN_01279</name>
</gene>
<dbReference type="AlphaFoldDB" id="A0A9D2WQB6"/>
<dbReference type="Proteomes" id="UP000798488">
    <property type="component" value="Unassembled WGS sequence"/>
</dbReference>
<evidence type="ECO:0000256" key="9">
    <source>
        <dbReference type="HAMAP-Rule" id="MF_00135"/>
    </source>
</evidence>
<dbReference type="Gene3D" id="3.20.20.70">
    <property type="entry name" value="Aldolase class I"/>
    <property type="match status" value="1"/>
</dbReference>
<dbReference type="PANTHER" id="PTHR42894:SF1">
    <property type="entry name" value="N-(5'-PHOSPHORIBOSYL)ANTHRANILATE ISOMERASE"/>
    <property type="match status" value="1"/>
</dbReference>
<dbReference type="InterPro" id="IPR011060">
    <property type="entry name" value="RibuloseP-bd_barrel"/>
</dbReference>
<dbReference type="HAMAP" id="MF_00135">
    <property type="entry name" value="PRAI"/>
    <property type="match status" value="1"/>
</dbReference>
<reference evidence="11" key="1">
    <citation type="submission" date="2016-02" db="EMBL/GenBank/DDBJ databases">
        <title>Draft Genome Sequence of Sporotomaculum syntrophicum Strain FB, a Syntrophic Benzoate Degrader.</title>
        <authorList>
            <person name="Nobu M.K."/>
            <person name="Narihiro T."/>
            <person name="Qiu Y.-L."/>
            <person name="Ohashi A."/>
            <person name="Liu W.-T."/>
            <person name="Yuji S."/>
        </authorList>
    </citation>
    <scope>NUCLEOTIDE SEQUENCE</scope>
    <source>
        <strain evidence="11">FB</strain>
    </source>
</reference>
<accession>A0A9D2WQB6</accession>
<evidence type="ECO:0000313" key="12">
    <source>
        <dbReference type="Proteomes" id="UP000798488"/>
    </source>
</evidence>
<proteinExistence type="inferred from homology"/>
<evidence type="ECO:0000256" key="6">
    <source>
        <dbReference type="ARBA" id="ARBA00022822"/>
    </source>
</evidence>
<keyword evidence="12" id="KW-1185">Reference proteome</keyword>
<name>A0A9D2WQB6_9FIRM</name>
<evidence type="ECO:0000259" key="10">
    <source>
        <dbReference type="Pfam" id="PF00697"/>
    </source>
</evidence>
<dbReference type="InterPro" id="IPR044643">
    <property type="entry name" value="TrpF_fam"/>
</dbReference>
<dbReference type="InterPro" id="IPR013785">
    <property type="entry name" value="Aldolase_TIM"/>
</dbReference>
<dbReference type="InterPro" id="IPR001240">
    <property type="entry name" value="PRAI_dom"/>
</dbReference>
<keyword evidence="8 9" id="KW-0413">Isomerase</keyword>
<evidence type="ECO:0000313" key="11">
    <source>
        <dbReference type="EMBL" id="KAF1085143.1"/>
    </source>
</evidence>
<evidence type="ECO:0000256" key="5">
    <source>
        <dbReference type="ARBA" id="ARBA00022605"/>
    </source>
</evidence>
<keyword evidence="6 9" id="KW-0822">Tryptophan biosynthesis</keyword>
<evidence type="ECO:0000256" key="7">
    <source>
        <dbReference type="ARBA" id="ARBA00023141"/>
    </source>
</evidence>
<comment type="similarity">
    <text evidence="9">Belongs to the TrpF family.</text>
</comment>
<feature type="domain" description="N-(5'phosphoribosyl) anthranilate isomerase (PRAI)" evidence="10">
    <location>
        <begin position="4"/>
        <end position="219"/>
    </location>
</feature>
<dbReference type="SUPFAM" id="SSF51366">
    <property type="entry name" value="Ribulose-phoshate binding barrel"/>
    <property type="match status" value="1"/>
</dbReference>
<dbReference type="GO" id="GO:0000162">
    <property type="term" value="P:L-tryptophan biosynthetic process"/>
    <property type="evidence" value="ECO:0007669"/>
    <property type="project" value="UniProtKB-UniRule"/>
</dbReference>
<dbReference type="EC" id="5.3.1.24" evidence="3 9"/>
<keyword evidence="7 9" id="KW-0057">Aromatic amino acid biosynthesis</keyword>
<dbReference type="GO" id="GO:0004640">
    <property type="term" value="F:phosphoribosylanthranilate isomerase activity"/>
    <property type="evidence" value="ECO:0007669"/>
    <property type="project" value="UniProtKB-UniRule"/>
</dbReference>
<dbReference type="EMBL" id="LSRS01000003">
    <property type="protein sequence ID" value="KAF1085143.1"/>
    <property type="molecule type" value="Genomic_DNA"/>
</dbReference>
<keyword evidence="5 9" id="KW-0028">Amino-acid biosynthesis</keyword>
<sequence length="235" mass="25762">MTRVKICGLMNRRDINLCVRAGVHMLGFVVEYPIPVPWNLTPAKARELIGQVPPFVGTCIVTGGSCEKVLTLVSKTNPNVVQLHYQETLAEIKELARRLKIRGIKTIKALRIDSNGQCDFEISDPATAARVLAKTGIAAILVDSYTNSMPGGTGVRVDLATFKTIQQESSLPVILAGGLNPTNILPIIQKIHPFAVDVLTGVENKPGEKDPEKIERFMQSIQYASKIKKKLENYS</sequence>